<keyword evidence="1" id="KW-1133">Transmembrane helix</keyword>
<dbReference type="PROSITE" id="PS00213">
    <property type="entry name" value="LIPOCALIN"/>
    <property type="match status" value="1"/>
</dbReference>
<dbReference type="RefSeq" id="WP_200377559.1">
    <property type="nucleotide sequence ID" value="NZ_NRRU01000002.1"/>
</dbReference>
<dbReference type="SUPFAM" id="SSF50814">
    <property type="entry name" value="Lipocalins"/>
    <property type="match status" value="1"/>
</dbReference>
<evidence type="ECO:0000259" key="2">
    <source>
        <dbReference type="Pfam" id="PF08212"/>
    </source>
</evidence>
<dbReference type="InterPro" id="IPR022272">
    <property type="entry name" value="Lipocalin_CS"/>
</dbReference>
<dbReference type="CDD" id="cd19438">
    <property type="entry name" value="lipocalin_Blc-like"/>
    <property type="match status" value="1"/>
</dbReference>
<evidence type="ECO:0000313" key="4">
    <source>
        <dbReference type="Proteomes" id="UP001041814"/>
    </source>
</evidence>
<dbReference type="Pfam" id="PF08212">
    <property type="entry name" value="Lipocalin_2"/>
    <property type="match status" value="1"/>
</dbReference>
<sequence length="294" mass="31890">MNPHVPPPDADLDQRIAAAEQALVARQRRLVDAVDDLGRRVRHAVSPWRLAATGAGVLLAGTTLWWSLRRGGTAARTDTEPPSLAAGAAHAVPWVGLLGLVWPLLPARWRARTSPGTVAAVMSIGLPLVTKLLQRRQGPPLATVEHVDLTRYAGRWYEVARLGAPFEAGCEGQPTAHYRLDGEQLEVENRCAGPDGSEKVVRGVARVVPDSGNARLQLNFLPAWLHGLPLGWADYQIIALDRGYSVALVGHPSRQALWLLSRTPTPAPQMVAALLEVARAEGFAVERVQHWGER</sequence>
<keyword evidence="4" id="KW-1185">Reference proteome</keyword>
<reference evidence="3" key="2">
    <citation type="journal article" date="2020" name="Microorganisms">
        <title>Osmotic Adaptation and Compatible Solute Biosynthesis of Phototrophic Bacteria as Revealed from Genome Analyses.</title>
        <authorList>
            <person name="Imhoff J.F."/>
            <person name="Rahn T."/>
            <person name="Kunzel S."/>
            <person name="Keller A."/>
            <person name="Neulinger S.C."/>
        </authorList>
    </citation>
    <scope>NUCLEOTIDE SEQUENCE</scope>
    <source>
        <strain evidence="3">IM 151</strain>
    </source>
</reference>
<evidence type="ECO:0000256" key="1">
    <source>
        <dbReference type="SAM" id="Phobius"/>
    </source>
</evidence>
<dbReference type="InterPro" id="IPR047202">
    <property type="entry name" value="Lipocalin_Blc-like_dom"/>
</dbReference>
<organism evidence="3 4">
    <name type="scientific">Rubrivivax gelatinosus</name>
    <name type="common">Rhodocyclus gelatinosus</name>
    <name type="synonym">Rhodopseudomonas gelatinosa</name>
    <dbReference type="NCBI Taxonomy" id="28068"/>
    <lineage>
        <taxon>Bacteria</taxon>
        <taxon>Pseudomonadati</taxon>
        <taxon>Pseudomonadota</taxon>
        <taxon>Betaproteobacteria</taxon>
        <taxon>Burkholderiales</taxon>
        <taxon>Sphaerotilaceae</taxon>
        <taxon>Rubrivivax</taxon>
    </lineage>
</organism>
<reference evidence="3" key="1">
    <citation type="submission" date="2017-08" db="EMBL/GenBank/DDBJ databases">
        <authorList>
            <person name="Imhoff J.F."/>
            <person name="Rahn T."/>
            <person name="Kuenzel S."/>
            <person name="Neulinger S.C."/>
        </authorList>
    </citation>
    <scope>NUCLEOTIDE SEQUENCE</scope>
    <source>
        <strain evidence="3">IM 151</strain>
    </source>
</reference>
<name>A0ABS1DP35_RUBGE</name>
<accession>A0ABS1DP35</accession>
<dbReference type="PANTHER" id="PTHR10612:SF34">
    <property type="entry name" value="APOLIPOPROTEIN D"/>
    <property type="match status" value="1"/>
</dbReference>
<gene>
    <name evidence="3" type="ORF">CKO43_00925</name>
</gene>
<feature type="domain" description="Lipocalin/cytosolic fatty-acid binding" evidence="2">
    <location>
        <begin position="147"/>
        <end position="289"/>
    </location>
</feature>
<dbReference type="EMBL" id="NRRU01000002">
    <property type="protein sequence ID" value="MBK1711340.1"/>
    <property type="molecule type" value="Genomic_DNA"/>
</dbReference>
<dbReference type="Gene3D" id="2.40.128.20">
    <property type="match status" value="1"/>
</dbReference>
<comment type="caution">
    <text evidence="3">The sequence shown here is derived from an EMBL/GenBank/DDBJ whole genome shotgun (WGS) entry which is preliminary data.</text>
</comment>
<dbReference type="PRINTS" id="PR01171">
    <property type="entry name" value="BCTLIPOCALIN"/>
</dbReference>
<keyword evidence="1" id="KW-0812">Transmembrane</keyword>
<feature type="transmembrane region" description="Helical" evidence="1">
    <location>
        <begin position="88"/>
        <end position="105"/>
    </location>
</feature>
<protein>
    <submittedName>
        <fullName evidence="3">Lipocalin</fullName>
    </submittedName>
</protein>
<keyword evidence="1" id="KW-0472">Membrane</keyword>
<feature type="transmembrane region" description="Helical" evidence="1">
    <location>
        <begin position="48"/>
        <end position="68"/>
    </location>
</feature>
<dbReference type="InterPro" id="IPR002446">
    <property type="entry name" value="Lipocalin_bac"/>
</dbReference>
<dbReference type="Proteomes" id="UP001041814">
    <property type="component" value="Unassembled WGS sequence"/>
</dbReference>
<proteinExistence type="predicted"/>
<evidence type="ECO:0000313" key="3">
    <source>
        <dbReference type="EMBL" id="MBK1711340.1"/>
    </source>
</evidence>
<dbReference type="InterPro" id="IPR012674">
    <property type="entry name" value="Calycin"/>
</dbReference>
<dbReference type="InterPro" id="IPR000566">
    <property type="entry name" value="Lipocln_cytosolic_FA-bd_dom"/>
</dbReference>
<dbReference type="PANTHER" id="PTHR10612">
    <property type="entry name" value="APOLIPOPROTEIN D"/>
    <property type="match status" value="1"/>
</dbReference>